<dbReference type="EMBL" id="FNBE01000029">
    <property type="protein sequence ID" value="SDH61865.1"/>
    <property type="molecule type" value="Genomic_DNA"/>
</dbReference>
<dbReference type="STRING" id="366584.SAMN05216377_1293"/>
<sequence length="60" mass="6730">MTANAQYLKERFLDRGHLGLSTGRGYYAYLDPANEQPEFLSVPDLATAGATVDRVREVQR</sequence>
<keyword evidence="2" id="KW-1185">Reference proteome</keyword>
<gene>
    <name evidence="1" type="ORF">SAMN05216377_1293</name>
</gene>
<dbReference type="Proteomes" id="UP000198967">
    <property type="component" value="Unassembled WGS sequence"/>
</dbReference>
<evidence type="ECO:0000313" key="1">
    <source>
        <dbReference type="EMBL" id="SDH61865.1"/>
    </source>
</evidence>
<dbReference type="AlphaFoldDB" id="A0A1G8DW82"/>
<reference evidence="1 2" key="1">
    <citation type="submission" date="2016-10" db="EMBL/GenBank/DDBJ databases">
        <authorList>
            <person name="de Groot N.N."/>
        </authorList>
    </citation>
    <scope>NUCLEOTIDE SEQUENCE [LARGE SCALE GENOMIC DNA]</scope>
    <source>
        <strain evidence="1 2">CGMCC 4.3143</strain>
    </source>
</reference>
<name>A0A1G8DW82_PSEOR</name>
<proteinExistence type="predicted"/>
<accession>A0A1G8DW82</accession>
<organism evidence="1 2">
    <name type="scientific">Pseudonocardia oroxyli</name>
    <dbReference type="NCBI Taxonomy" id="366584"/>
    <lineage>
        <taxon>Bacteria</taxon>
        <taxon>Bacillati</taxon>
        <taxon>Actinomycetota</taxon>
        <taxon>Actinomycetes</taxon>
        <taxon>Pseudonocardiales</taxon>
        <taxon>Pseudonocardiaceae</taxon>
        <taxon>Pseudonocardia</taxon>
    </lineage>
</organism>
<dbReference type="RefSeq" id="WP_093089754.1">
    <property type="nucleotide sequence ID" value="NZ_FNBE01000029.1"/>
</dbReference>
<evidence type="ECO:0008006" key="3">
    <source>
        <dbReference type="Google" id="ProtNLM"/>
    </source>
</evidence>
<evidence type="ECO:0000313" key="2">
    <source>
        <dbReference type="Proteomes" id="UP000198967"/>
    </source>
</evidence>
<protein>
    <recommendedName>
        <fullName evidence="3">3-hydroxybutyryl-CoA dehydrogenase</fullName>
    </recommendedName>
</protein>